<comment type="similarity">
    <text evidence="2 8">Belongs to the Fmt family.</text>
</comment>
<dbReference type="PROSITE" id="PS00373">
    <property type="entry name" value="GART"/>
    <property type="match status" value="1"/>
</dbReference>
<evidence type="ECO:0000259" key="9">
    <source>
        <dbReference type="Pfam" id="PF00551"/>
    </source>
</evidence>
<proteinExistence type="inferred from homology"/>
<comment type="function">
    <text evidence="1 8">Attaches a formyl group to the free amino group of methionyl-tRNA(fMet). The formyl group appears to play a dual role in the initiator identity of N-formylmethionyl-tRNA by promoting its recognition by IF2 and preventing the misappropriation of this tRNA by the elongation apparatus.</text>
</comment>
<dbReference type="InterPro" id="IPR041711">
    <property type="entry name" value="Met-tRNA-FMT_N"/>
</dbReference>
<name>A0A4D6YK97_9GAMM</name>
<comment type="catalytic activity">
    <reaction evidence="7 8">
        <text>L-methionyl-tRNA(fMet) + (6R)-10-formyltetrahydrofolate = N-formyl-L-methionyl-tRNA(fMet) + (6S)-5,6,7,8-tetrahydrofolate + H(+)</text>
        <dbReference type="Rhea" id="RHEA:24380"/>
        <dbReference type="Rhea" id="RHEA-COMP:9952"/>
        <dbReference type="Rhea" id="RHEA-COMP:9953"/>
        <dbReference type="ChEBI" id="CHEBI:15378"/>
        <dbReference type="ChEBI" id="CHEBI:57453"/>
        <dbReference type="ChEBI" id="CHEBI:78530"/>
        <dbReference type="ChEBI" id="CHEBI:78844"/>
        <dbReference type="ChEBI" id="CHEBI:195366"/>
        <dbReference type="EC" id="2.1.2.9"/>
    </reaction>
</comment>
<keyword evidence="6 8" id="KW-0648">Protein biosynthesis</keyword>
<evidence type="ECO:0000256" key="4">
    <source>
        <dbReference type="ARBA" id="ARBA00016014"/>
    </source>
</evidence>
<dbReference type="EMBL" id="CP032999">
    <property type="protein sequence ID" value="QCI26108.1"/>
    <property type="molecule type" value="Genomic_DNA"/>
</dbReference>
<evidence type="ECO:0000256" key="6">
    <source>
        <dbReference type="ARBA" id="ARBA00022917"/>
    </source>
</evidence>
<dbReference type="Gene3D" id="3.40.50.170">
    <property type="entry name" value="Formyl transferase, N-terminal domain"/>
    <property type="match status" value="1"/>
</dbReference>
<evidence type="ECO:0000259" key="10">
    <source>
        <dbReference type="Pfam" id="PF02911"/>
    </source>
</evidence>
<dbReference type="Gene3D" id="3.10.25.10">
    <property type="entry name" value="Formyl transferase, C-terminal domain"/>
    <property type="match status" value="1"/>
</dbReference>
<dbReference type="InterPro" id="IPR001555">
    <property type="entry name" value="GART_AS"/>
</dbReference>
<dbReference type="InterPro" id="IPR011034">
    <property type="entry name" value="Formyl_transferase-like_C_sf"/>
</dbReference>
<dbReference type="AlphaFoldDB" id="A0A4D6YK97"/>
<feature type="domain" description="Formyl transferase C-terminal" evidence="10">
    <location>
        <begin position="208"/>
        <end position="304"/>
    </location>
</feature>
<protein>
    <recommendedName>
        <fullName evidence="4 8">Methionyl-tRNA formyltransferase</fullName>
        <ecNumber evidence="3 8">2.1.2.9</ecNumber>
    </recommendedName>
</protein>
<dbReference type="NCBIfam" id="TIGR00460">
    <property type="entry name" value="fmt"/>
    <property type="match status" value="1"/>
</dbReference>
<organism evidence="11 12">
    <name type="scientific">Buchnera aphidicola</name>
    <name type="common">Sarucallis kahawaluokalani</name>
    <dbReference type="NCBI Taxonomy" id="1241878"/>
    <lineage>
        <taxon>Bacteria</taxon>
        <taxon>Pseudomonadati</taxon>
        <taxon>Pseudomonadota</taxon>
        <taxon>Gammaproteobacteria</taxon>
        <taxon>Enterobacterales</taxon>
        <taxon>Erwiniaceae</taxon>
        <taxon>Buchnera</taxon>
    </lineage>
</organism>
<dbReference type="PANTHER" id="PTHR11138:SF5">
    <property type="entry name" value="METHIONYL-TRNA FORMYLTRANSFERASE, MITOCHONDRIAL"/>
    <property type="match status" value="1"/>
</dbReference>
<dbReference type="PANTHER" id="PTHR11138">
    <property type="entry name" value="METHIONYL-TRNA FORMYLTRANSFERASE"/>
    <property type="match status" value="1"/>
</dbReference>
<dbReference type="InterPro" id="IPR036477">
    <property type="entry name" value="Formyl_transf_N_sf"/>
</dbReference>
<dbReference type="GO" id="GO:0005829">
    <property type="term" value="C:cytosol"/>
    <property type="evidence" value="ECO:0007669"/>
    <property type="project" value="TreeGrafter"/>
</dbReference>
<evidence type="ECO:0000256" key="1">
    <source>
        <dbReference type="ARBA" id="ARBA00002606"/>
    </source>
</evidence>
<dbReference type="InterPro" id="IPR002376">
    <property type="entry name" value="Formyl_transf_N"/>
</dbReference>
<dbReference type="Pfam" id="PF00551">
    <property type="entry name" value="Formyl_trans_N"/>
    <property type="match status" value="1"/>
</dbReference>
<evidence type="ECO:0000256" key="2">
    <source>
        <dbReference type="ARBA" id="ARBA00010699"/>
    </source>
</evidence>
<dbReference type="Pfam" id="PF02911">
    <property type="entry name" value="Formyl_trans_C"/>
    <property type="match status" value="1"/>
</dbReference>
<evidence type="ECO:0000256" key="5">
    <source>
        <dbReference type="ARBA" id="ARBA00022679"/>
    </source>
</evidence>
<dbReference type="EC" id="2.1.2.9" evidence="3 8"/>
<dbReference type="CDD" id="cd08704">
    <property type="entry name" value="Met_tRNA_FMT_C"/>
    <property type="match status" value="1"/>
</dbReference>
<evidence type="ECO:0000313" key="11">
    <source>
        <dbReference type="EMBL" id="QCI26108.1"/>
    </source>
</evidence>
<sequence length="316" mass="35909">MNNKPLKIIFAGTSDFSAEHLKKILSTHHKVLGILTQPDRPNHRNKIIITSAVKKIAIKNNIPVFQPDNIQDQKNCHNILTLKADIMVVIAYGLILPNFLLRAFPMGCINLHASLLPRWRGAAPVQWAILHGDKNTGISIIQMEETLDTGKILYQKPCNIAPKDTTNSLLKKLCQLGKQAILYILQKIQYKNIIPKKQNIKQITYAKKLSKKMGKINFKIDAITIERMIRALNPWPGTYINVNNTTIKIHQAEVIPSLNKHITGQIIEINTQGIYVQTKHDVLNIQKIQIPSKKIITISQFIQQNHHKILQVNQIL</sequence>
<dbReference type="InterPro" id="IPR005794">
    <property type="entry name" value="Fmt"/>
</dbReference>
<dbReference type="InterPro" id="IPR044135">
    <property type="entry name" value="Met-tRNA-FMT_C"/>
</dbReference>
<dbReference type="InterPro" id="IPR037022">
    <property type="entry name" value="Formyl_trans_C_sf"/>
</dbReference>
<reference evidence="11 12" key="1">
    <citation type="submission" date="2018-10" db="EMBL/GenBank/DDBJ databases">
        <title>Comparative functional genomics of the obligate endosymbiont Buchnera aphidicola.</title>
        <authorList>
            <person name="Chong R.A."/>
        </authorList>
    </citation>
    <scope>NUCLEOTIDE SEQUENCE [LARGE SCALE GENOMIC DNA]</scope>
    <source>
        <strain evidence="11 12">Ska</strain>
    </source>
</reference>
<dbReference type="OrthoDB" id="9802815at2"/>
<feature type="binding site" evidence="8">
    <location>
        <begin position="114"/>
        <end position="117"/>
    </location>
    <ligand>
        <name>(6S)-5,6,7,8-tetrahydrofolate</name>
        <dbReference type="ChEBI" id="CHEBI:57453"/>
    </ligand>
</feature>
<feature type="domain" description="Formyl transferase N-terminal" evidence="9">
    <location>
        <begin position="7"/>
        <end position="182"/>
    </location>
</feature>
<dbReference type="Proteomes" id="UP000298685">
    <property type="component" value="Chromosome"/>
</dbReference>
<evidence type="ECO:0000256" key="7">
    <source>
        <dbReference type="ARBA" id="ARBA00048558"/>
    </source>
</evidence>
<dbReference type="RefSeq" id="WP_158350785.1">
    <property type="nucleotide sequence ID" value="NZ_CP032999.1"/>
</dbReference>
<gene>
    <name evidence="8" type="primary">fmt</name>
    <name evidence="11" type="ORF">D9V78_01680</name>
</gene>
<dbReference type="SUPFAM" id="SSF50486">
    <property type="entry name" value="FMT C-terminal domain-like"/>
    <property type="match status" value="1"/>
</dbReference>
<dbReference type="InterPro" id="IPR005793">
    <property type="entry name" value="Formyl_trans_C"/>
</dbReference>
<keyword evidence="5 8" id="KW-0808">Transferase</keyword>
<accession>A0A4D6YK97</accession>
<dbReference type="CDD" id="cd08646">
    <property type="entry name" value="FMT_core_Met-tRNA-FMT_N"/>
    <property type="match status" value="1"/>
</dbReference>
<evidence type="ECO:0000256" key="3">
    <source>
        <dbReference type="ARBA" id="ARBA00012261"/>
    </source>
</evidence>
<evidence type="ECO:0000256" key="8">
    <source>
        <dbReference type="HAMAP-Rule" id="MF_00182"/>
    </source>
</evidence>
<dbReference type="HAMAP" id="MF_00182">
    <property type="entry name" value="Formyl_trans"/>
    <property type="match status" value="1"/>
</dbReference>
<dbReference type="SUPFAM" id="SSF53328">
    <property type="entry name" value="Formyltransferase"/>
    <property type="match status" value="1"/>
</dbReference>
<dbReference type="GO" id="GO:0004479">
    <property type="term" value="F:methionyl-tRNA formyltransferase activity"/>
    <property type="evidence" value="ECO:0007669"/>
    <property type="project" value="UniProtKB-UniRule"/>
</dbReference>
<evidence type="ECO:0000313" key="12">
    <source>
        <dbReference type="Proteomes" id="UP000298685"/>
    </source>
</evidence>